<feature type="compositionally biased region" description="Polar residues" evidence="1">
    <location>
        <begin position="180"/>
        <end position="191"/>
    </location>
</feature>
<dbReference type="AlphaFoldDB" id="A0A3B0J375"/>
<evidence type="ECO:0000313" key="4">
    <source>
        <dbReference type="Proteomes" id="UP000268350"/>
    </source>
</evidence>
<dbReference type="InterPro" id="IPR031720">
    <property type="entry name" value="DUF4728"/>
</dbReference>
<feature type="transmembrane region" description="Helical" evidence="2">
    <location>
        <begin position="100"/>
        <end position="122"/>
    </location>
</feature>
<feature type="transmembrane region" description="Helical" evidence="2">
    <location>
        <begin position="12"/>
        <end position="38"/>
    </location>
</feature>
<feature type="region of interest" description="Disordered" evidence="1">
    <location>
        <begin position="170"/>
        <end position="191"/>
    </location>
</feature>
<keyword evidence="2" id="KW-1133">Transmembrane helix</keyword>
<feature type="transmembrane region" description="Helical" evidence="2">
    <location>
        <begin position="128"/>
        <end position="152"/>
    </location>
</feature>
<dbReference type="EMBL" id="OUUW01000001">
    <property type="protein sequence ID" value="SPP73672.1"/>
    <property type="molecule type" value="Genomic_DNA"/>
</dbReference>
<keyword evidence="2" id="KW-0472">Membrane</keyword>
<keyword evidence="4" id="KW-1185">Reference proteome</keyword>
<dbReference type="PANTHER" id="PTHR36694">
    <property type="entry name" value="PASIFLORA 1, ISOFORM A-RELATED"/>
    <property type="match status" value="1"/>
</dbReference>
<dbReference type="Proteomes" id="UP000268350">
    <property type="component" value="Unassembled WGS sequence"/>
</dbReference>
<evidence type="ECO:0000256" key="1">
    <source>
        <dbReference type="SAM" id="MobiDB-lite"/>
    </source>
</evidence>
<reference evidence="4" key="1">
    <citation type="submission" date="2018-01" db="EMBL/GenBank/DDBJ databases">
        <authorList>
            <person name="Alioto T."/>
            <person name="Alioto T."/>
        </authorList>
    </citation>
    <scope>NUCLEOTIDE SEQUENCE [LARGE SCALE GENOMIC DNA]</scope>
</reference>
<accession>A0A3B0J375</accession>
<protein>
    <submittedName>
        <fullName evidence="3">Uncharacterized protein</fullName>
    </submittedName>
</protein>
<organism evidence="3 4">
    <name type="scientific">Drosophila guanche</name>
    <name type="common">Fruit fly</name>
    <dbReference type="NCBI Taxonomy" id="7266"/>
    <lineage>
        <taxon>Eukaryota</taxon>
        <taxon>Metazoa</taxon>
        <taxon>Ecdysozoa</taxon>
        <taxon>Arthropoda</taxon>
        <taxon>Hexapoda</taxon>
        <taxon>Insecta</taxon>
        <taxon>Pterygota</taxon>
        <taxon>Neoptera</taxon>
        <taxon>Endopterygota</taxon>
        <taxon>Diptera</taxon>
        <taxon>Brachycera</taxon>
        <taxon>Muscomorpha</taxon>
        <taxon>Ephydroidea</taxon>
        <taxon>Drosophilidae</taxon>
        <taxon>Drosophila</taxon>
        <taxon>Sophophora</taxon>
    </lineage>
</organism>
<gene>
    <name evidence="3" type="ORF">DGUA_6G001180</name>
</gene>
<dbReference type="Pfam" id="PF15860">
    <property type="entry name" value="DUF4728"/>
    <property type="match status" value="1"/>
</dbReference>
<name>A0A3B0J375_DROGU</name>
<evidence type="ECO:0000313" key="3">
    <source>
        <dbReference type="EMBL" id="SPP73672.1"/>
    </source>
</evidence>
<dbReference type="PANTHER" id="PTHR36694:SF11">
    <property type="entry name" value="LP21121P-RELATED"/>
    <property type="match status" value="1"/>
</dbReference>
<proteinExistence type="predicted"/>
<sequence>MLTKVLGMRLNTYGVVVGWLGAIWSFLTVILLSTALGFSDEISEEIAKSSNDPNMTVSKVRTMLVITCSILLALKVINLLSSALLVMGTVKERHLLLLPWLINSGITLVFTITLTVLSWVSIIVNENILQALPAVLFTGVLLVLWWYLYYGVYSLFKHIQRSSDQQRPLIQGAPQRSGDHSATTYPNYTKI</sequence>
<feature type="transmembrane region" description="Helical" evidence="2">
    <location>
        <begin position="63"/>
        <end position="88"/>
    </location>
</feature>
<keyword evidence="2" id="KW-0812">Transmembrane</keyword>
<dbReference type="OrthoDB" id="8118226at2759"/>
<evidence type="ECO:0000256" key="2">
    <source>
        <dbReference type="SAM" id="Phobius"/>
    </source>
</evidence>
<dbReference type="OMA" id="SRVFCMR"/>